<dbReference type="RefSeq" id="WP_249701799.1">
    <property type="nucleotide sequence ID" value="NZ_JAMFLX010000046.1"/>
</dbReference>
<protein>
    <submittedName>
        <fullName evidence="2">Uncharacterized protein</fullName>
    </submittedName>
</protein>
<feature type="region of interest" description="Disordered" evidence="1">
    <location>
        <begin position="345"/>
        <end position="365"/>
    </location>
</feature>
<gene>
    <name evidence="2" type="ORF">M3P05_19525</name>
</gene>
<reference evidence="2 3" key="1">
    <citation type="submission" date="2022-05" db="EMBL/GenBank/DDBJ databases">
        <authorList>
            <person name="Park J.-S."/>
        </authorList>
    </citation>
    <scope>NUCLEOTIDE SEQUENCE [LARGE SCALE GENOMIC DNA]</scope>
    <source>
        <strain evidence="2 3">2012CJ34-2</strain>
    </source>
</reference>
<sequence length="365" mass="40425">MKANIGSMGLFVLLGMVGFFVNAGLRNYLVLCQNDLSENRVLIGSASVNDDCQSLHAAIAFQGISGVTGYEGIGTIDIETGKDRLTHITTDVGGETPMRKTDGQAPVDSLLRKFFMKSTECEYDALFCAPDQSSVAFRLPELLIEKMNPAGDGKEPKDDYSVDSICLSHFSKQLTDVGLNNGRLYLEHTEQTEFYPEGFLPISARSTQDLIELLIVTLNLQNLHTSHMQSVRQAEQRRKEIGLRQALVRPVRPPNLWQDPRFTSGNSIPPPMHWFRPVIPTNQMMAAAVTNFAHSRPQLLNHPAVMAPQMTPFHLMPVNARSLVPALQAVTLDDRRANDLMYPPVMGHQRHAGARKSGGNPSSRH</sequence>
<evidence type="ECO:0000313" key="2">
    <source>
        <dbReference type="EMBL" id="MCL6272116.1"/>
    </source>
</evidence>
<evidence type="ECO:0000313" key="3">
    <source>
        <dbReference type="Proteomes" id="UP001203338"/>
    </source>
</evidence>
<dbReference type="EMBL" id="JAMFLX010000046">
    <property type="protein sequence ID" value="MCL6272116.1"/>
    <property type="molecule type" value="Genomic_DNA"/>
</dbReference>
<comment type="caution">
    <text evidence="2">The sequence shown here is derived from an EMBL/GenBank/DDBJ whole genome shotgun (WGS) entry which is preliminary data.</text>
</comment>
<accession>A0ABT0PLJ4</accession>
<dbReference type="Proteomes" id="UP001203338">
    <property type="component" value="Unassembled WGS sequence"/>
</dbReference>
<evidence type="ECO:0000256" key="1">
    <source>
        <dbReference type="SAM" id="MobiDB-lite"/>
    </source>
</evidence>
<keyword evidence="3" id="KW-1185">Reference proteome</keyword>
<organism evidence="2 3">
    <name type="scientific">Parendozoicomonas callyspongiae</name>
    <dbReference type="NCBI Taxonomy" id="2942213"/>
    <lineage>
        <taxon>Bacteria</taxon>
        <taxon>Pseudomonadati</taxon>
        <taxon>Pseudomonadota</taxon>
        <taxon>Gammaproteobacteria</taxon>
        <taxon>Oceanospirillales</taxon>
        <taxon>Endozoicomonadaceae</taxon>
        <taxon>Parendozoicomonas</taxon>
    </lineage>
</organism>
<proteinExistence type="predicted"/>
<name>A0ABT0PLJ4_9GAMM</name>